<comment type="caution">
    <text evidence="2">The sequence shown here is derived from an EMBL/GenBank/DDBJ whole genome shotgun (WGS) entry which is preliminary data.</text>
</comment>
<evidence type="ECO:0000259" key="1">
    <source>
        <dbReference type="Pfam" id="PF01345"/>
    </source>
</evidence>
<dbReference type="PRINTS" id="PR01228">
    <property type="entry name" value="EGGSHELL"/>
</dbReference>
<protein>
    <recommendedName>
        <fullName evidence="1">DUF11 domain-containing protein</fullName>
    </recommendedName>
</protein>
<dbReference type="AlphaFoldDB" id="A0A2K1Q2W0"/>
<dbReference type="Proteomes" id="UP000236220">
    <property type="component" value="Unassembled WGS sequence"/>
</dbReference>
<sequence length="474" mass="43251">MCMPSLAQAQLYSKTTSGAWSYTIPANTYFVTVTVVGGGGGGGGWDAVGKGGDGGKSASVTGVVGVTPGQVLSGTVAAGGTGGASPNSAAPCTGGGVGGTGGATGGRGGHQSCGSGYSGGGGGGGGSTTLVISANIVLQAGGGGGGGGGGLNNPATVTGVAANATALTGVATCSATAGVQGTNAPGDGGGGGGGGAGSTGGAGGNFGADNTTTPSTAGGGGGSCYLTGGATYVDAVALATGVGGGTGATGYATGGSGSTGSVTITALPSLLLQKTWGANSRTTDSIAVSTTGGTKVATVSSSGVVAGGTTAGTRVYEKAGDAITLPAETFTPGASSTAYTATLTCTNATSPPTNATPPRSITLTAADTAAVCTYTNKPNADLSITKSNGVTTVVSGQPTTYTIVISNGGPAPANNSTVTDTPGSGLSGCVVTCTGTTGGASCPAPLANVLTSGATIATLPGSSTVTLSVTCNVN</sequence>
<dbReference type="InterPro" id="IPR047589">
    <property type="entry name" value="DUF11_rpt"/>
</dbReference>
<proteinExistence type="predicted"/>
<dbReference type="Pfam" id="PF01345">
    <property type="entry name" value="DUF11"/>
    <property type="match status" value="1"/>
</dbReference>
<gene>
    <name evidence="2" type="ORF">Lysil_0993</name>
</gene>
<accession>A0A2K1Q2W0</accession>
<dbReference type="InterPro" id="IPR001434">
    <property type="entry name" value="OmcB-like_DUF11"/>
</dbReference>
<evidence type="ECO:0000313" key="3">
    <source>
        <dbReference type="Proteomes" id="UP000236220"/>
    </source>
</evidence>
<evidence type="ECO:0000313" key="2">
    <source>
        <dbReference type="EMBL" id="PNS09364.1"/>
    </source>
</evidence>
<reference evidence="2 3" key="1">
    <citation type="submission" date="2017-08" db="EMBL/GenBank/DDBJ databases">
        <title>Lysobacter sylvestris genome.</title>
        <authorList>
            <person name="Zhang D.-C."/>
            <person name="Albuquerque L."/>
            <person name="Franca L."/>
            <person name="Froufe H.J.C."/>
            <person name="Barroso C."/>
            <person name="Egas C."/>
            <person name="Da Costa M."/>
            <person name="Margesin R."/>
        </authorList>
    </citation>
    <scope>NUCLEOTIDE SEQUENCE [LARGE SCALE GENOMIC DNA]</scope>
    <source>
        <strain evidence="2 3">AM20-91</strain>
    </source>
</reference>
<name>A0A2K1Q2W0_9GAMM</name>
<keyword evidence="3" id="KW-1185">Reference proteome</keyword>
<feature type="domain" description="DUF11" evidence="1">
    <location>
        <begin position="381"/>
        <end position="473"/>
    </location>
</feature>
<organism evidence="2 3">
    <name type="scientific">Solilutibacter silvestris</name>
    <dbReference type="NCBI Taxonomy" id="1645665"/>
    <lineage>
        <taxon>Bacteria</taxon>
        <taxon>Pseudomonadati</taxon>
        <taxon>Pseudomonadota</taxon>
        <taxon>Gammaproteobacteria</taxon>
        <taxon>Lysobacterales</taxon>
        <taxon>Lysobacteraceae</taxon>
        <taxon>Solilutibacter</taxon>
    </lineage>
</organism>
<dbReference type="EMBL" id="NPZB01000001">
    <property type="protein sequence ID" value="PNS09364.1"/>
    <property type="molecule type" value="Genomic_DNA"/>
</dbReference>
<dbReference type="NCBIfam" id="TIGR01451">
    <property type="entry name" value="B_ant_repeat"/>
    <property type="match status" value="1"/>
</dbReference>